<dbReference type="NCBIfam" id="TIGR01488">
    <property type="entry name" value="HAD-SF-IB"/>
    <property type="match status" value="1"/>
</dbReference>
<reference evidence="5 6" key="1">
    <citation type="submission" date="2015-01" db="EMBL/GenBank/DDBJ databases">
        <title>Enhanced salinomycin production by adjusting the supply of polyketide extender units in Streptomyce albus DSM 41398.</title>
        <authorList>
            <person name="Lu C."/>
        </authorList>
    </citation>
    <scope>NUCLEOTIDE SEQUENCE [LARGE SCALE GENOMIC DNA]</scope>
    <source>
        <strain evidence="6">ATCC 21838 / DSM 41398 / FERM P-419 / JCM 4703 / NBRC 107858</strain>
    </source>
</reference>
<dbReference type="AlphaFoldDB" id="A0A0B5F418"/>
<protein>
    <submittedName>
        <fullName evidence="5">HAD-superfamily hydrolase</fullName>
    </submittedName>
</protein>
<dbReference type="GO" id="GO:0046872">
    <property type="term" value="F:metal ion binding"/>
    <property type="evidence" value="ECO:0007669"/>
    <property type="project" value="UniProtKB-KW"/>
</dbReference>
<evidence type="ECO:0000256" key="2">
    <source>
        <dbReference type="ARBA" id="ARBA00022723"/>
    </source>
</evidence>
<evidence type="ECO:0000313" key="5">
    <source>
        <dbReference type="EMBL" id="AJE85052.1"/>
    </source>
</evidence>
<gene>
    <name evidence="5" type="ORF">SLNWT_4676</name>
</gene>
<sequence>MAPAARAAFFDVDDTLVRVKTMFSFLAFHYRYRGEPDLVYERARGRLQSLHREGHSRADVNRVYYRLYQGAGHRALAEEGRLWFRESERSGDFFHGPAVAALREHLAAGDLVVLVSGSFYAPLDPIAAALGAHVALGTEPLTEDGRLTGEVVEPMIGAGKGRAARRLAEERGLDLAECWAYGDHASDLELLTSVGHPVAVGDDPVLAAHAAGNRAWGRLPGIQVPSAV</sequence>
<organism evidence="5 6">
    <name type="scientific">Streptomyces albus (strain ATCC 21838 / DSM 41398 / FERM P-419 / JCM 4703 / NBRC 107858)</name>
    <dbReference type="NCBI Taxonomy" id="1081613"/>
    <lineage>
        <taxon>Bacteria</taxon>
        <taxon>Bacillati</taxon>
        <taxon>Actinomycetota</taxon>
        <taxon>Actinomycetes</taxon>
        <taxon>Kitasatosporales</taxon>
        <taxon>Streptomycetaceae</taxon>
        <taxon>Streptomyces</taxon>
    </lineage>
</organism>
<dbReference type="InterPro" id="IPR050582">
    <property type="entry name" value="HAD-like_SerB"/>
</dbReference>
<dbReference type="Gene3D" id="3.40.50.1000">
    <property type="entry name" value="HAD superfamily/HAD-like"/>
    <property type="match status" value="1"/>
</dbReference>
<dbReference type="EMBL" id="CP010519">
    <property type="protein sequence ID" value="AJE85052.1"/>
    <property type="molecule type" value="Genomic_DNA"/>
</dbReference>
<evidence type="ECO:0000256" key="4">
    <source>
        <dbReference type="ARBA" id="ARBA00022842"/>
    </source>
</evidence>
<dbReference type="Pfam" id="PF12710">
    <property type="entry name" value="HAD"/>
    <property type="match status" value="1"/>
</dbReference>
<comment type="similarity">
    <text evidence="1">Belongs to the HAD-like hydrolase superfamily. SerB family.</text>
</comment>
<dbReference type="CDD" id="cd02612">
    <property type="entry name" value="HAD_PGPPase"/>
    <property type="match status" value="1"/>
</dbReference>
<dbReference type="Proteomes" id="UP000031523">
    <property type="component" value="Chromosome"/>
</dbReference>
<keyword evidence="4" id="KW-0460">Magnesium</keyword>
<evidence type="ECO:0000313" key="6">
    <source>
        <dbReference type="Proteomes" id="UP000031523"/>
    </source>
</evidence>
<dbReference type="InterPro" id="IPR006385">
    <property type="entry name" value="HAD_hydro_SerB1"/>
</dbReference>
<dbReference type="NCBIfam" id="TIGR01490">
    <property type="entry name" value="HAD-SF-IB-hyp1"/>
    <property type="match status" value="1"/>
</dbReference>
<accession>A0A0B5F418</accession>
<dbReference type="GO" id="GO:0016787">
    <property type="term" value="F:hydrolase activity"/>
    <property type="evidence" value="ECO:0007669"/>
    <property type="project" value="UniProtKB-KW"/>
</dbReference>
<dbReference type="Gene3D" id="1.20.1440.100">
    <property type="entry name" value="SG protein - dephosphorylation function"/>
    <property type="match status" value="1"/>
</dbReference>
<name>A0A0B5F418_STRA4</name>
<dbReference type="KEGG" id="sals:SLNWT_4676"/>
<dbReference type="InterPro" id="IPR036412">
    <property type="entry name" value="HAD-like_sf"/>
</dbReference>
<dbReference type="InterPro" id="IPR023214">
    <property type="entry name" value="HAD_sf"/>
</dbReference>
<dbReference type="SUPFAM" id="SSF56784">
    <property type="entry name" value="HAD-like"/>
    <property type="match status" value="1"/>
</dbReference>
<dbReference type="PANTHER" id="PTHR43344:SF13">
    <property type="entry name" value="PHOSPHATASE RV3661-RELATED"/>
    <property type="match status" value="1"/>
</dbReference>
<keyword evidence="6" id="KW-1185">Reference proteome</keyword>
<evidence type="ECO:0000256" key="3">
    <source>
        <dbReference type="ARBA" id="ARBA00022801"/>
    </source>
</evidence>
<proteinExistence type="inferred from homology"/>
<keyword evidence="2" id="KW-0479">Metal-binding</keyword>
<dbReference type="PANTHER" id="PTHR43344">
    <property type="entry name" value="PHOSPHOSERINE PHOSPHATASE"/>
    <property type="match status" value="1"/>
</dbReference>
<evidence type="ECO:0000256" key="1">
    <source>
        <dbReference type="ARBA" id="ARBA00009184"/>
    </source>
</evidence>
<keyword evidence="3 5" id="KW-0378">Hydrolase</keyword>